<dbReference type="SUPFAM" id="SSF52047">
    <property type="entry name" value="RNI-like"/>
    <property type="match status" value="1"/>
</dbReference>
<dbReference type="AlphaFoldDB" id="A0A915JJK1"/>
<dbReference type="WBParaSite" id="nRc.2.0.1.t26257-RA">
    <property type="protein sequence ID" value="nRc.2.0.1.t26257-RA"/>
    <property type="gene ID" value="nRc.2.0.1.g26257"/>
</dbReference>
<dbReference type="Proteomes" id="UP000887565">
    <property type="component" value="Unplaced"/>
</dbReference>
<evidence type="ECO:0000313" key="2">
    <source>
        <dbReference type="WBParaSite" id="nRc.2.0.1.t26257-RA"/>
    </source>
</evidence>
<dbReference type="Gene3D" id="3.80.10.10">
    <property type="entry name" value="Ribonuclease Inhibitor"/>
    <property type="match status" value="1"/>
</dbReference>
<organism evidence="1 2">
    <name type="scientific">Romanomermis culicivorax</name>
    <name type="common">Nematode worm</name>
    <dbReference type="NCBI Taxonomy" id="13658"/>
    <lineage>
        <taxon>Eukaryota</taxon>
        <taxon>Metazoa</taxon>
        <taxon>Ecdysozoa</taxon>
        <taxon>Nematoda</taxon>
        <taxon>Enoplea</taxon>
        <taxon>Dorylaimia</taxon>
        <taxon>Mermithida</taxon>
        <taxon>Mermithoidea</taxon>
        <taxon>Mermithidae</taxon>
        <taxon>Romanomermis</taxon>
    </lineage>
</organism>
<name>A0A915JJK1_ROMCU</name>
<reference evidence="2" key="1">
    <citation type="submission" date="2022-11" db="UniProtKB">
        <authorList>
            <consortium name="WormBaseParasite"/>
        </authorList>
    </citation>
    <scope>IDENTIFICATION</scope>
</reference>
<keyword evidence="1" id="KW-1185">Reference proteome</keyword>
<evidence type="ECO:0000313" key="1">
    <source>
        <dbReference type="Proteomes" id="UP000887565"/>
    </source>
</evidence>
<protein>
    <submittedName>
        <fullName evidence="2">Uncharacterized protein</fullName>
    </submittedName>
</protein>
<sequence>MVHSSSSLERLDLSNRPAAPGWFDLILDRCPNLRYFSVDNLNGEQMRKLPLKTPNLQYLKLCYMTSYSDPIIDDLAYLMENLPNLRQLLVDGKLYRLLLGQKRINLLCRRKRLSVITQPGVF</sequence>
<dbReference type="InterPro" id="IPR032675">
    <property type="entry name" value="LRR_dom_sf"/>
</dbReference>
<accession>A0A915JJK1</accession>
<proteinExistence type="predicted"/>